<feature type="signal peptide" evidence="1">
    <location>
        <begin position="1"/>
        <end position="23"/>
    </location>
</feature>
<accession>A0ABM8N8G2</accession>
<proteinExistence type="predicted"/>
<dbReference type="RefSeq" id="WP_201640376.1">
    <property type="nucleotide sequence ID" value="NZ_CAJHCP010000001.1"/>
</dbReference>
<sequence length="46" mass="5110">MKKFALAIAAAIVALSAVAPAQAEEHHHHPVCHKVKIHGHWEKRCH</sequence>
<name>A0ABM8N8G2_9BURK</name>
<gene>
    <name evidence="2" type="ORF">LMG28140_00109</name>
</gene>
<evidence type="ECO:0000313" key="2">
    <source>
        <dbReference type="EMBL" id="CAD6507932.1"/>
    </source>
</evidence>
<keyword evidence="1" id="KW-0732">Signal</keyword>
<protein>
    <submittedName>
        <fullName evidence="2">Uncharacterized protein</fullName>
    </submittedName>
</protein>
<evidence type="ECO:0000256" key="1">
    <source>
        <dbReference type="SAM" id="SignalP"/>
    </source>
</evidence>
<organism evidence="2 3">
    <name type="scientific">Paraburkholderia metrosideri</name>
    <dbReference type="NCBI Taxonomy" id="580937"/>
    <lineage>
        <taxon>Bacteria</taxon>
        <taxon>Pseudomonadati</taxon>
        <taxon>Pseudomonadota</taxon>
        <taxon>Betaproteobacteria</taxon>
        <taxon>Burkholderiales</taxon>
        <taxon>Burkholderiaceae</taxon>
        <taxon>Paraburkholderia</taxon>
    </lineage>
</organism>
<comment type="caution">
    <text evidence="2">The sequence shown here is derived from an EMBL/GenBank/DDBJ whole genome shotgun (WGS) entry which is preliminary data.</text>
</comment>
<keyword evidence="3" id="KW-1185">Reference proteome</keyword>
<dbReference type="EMBL" id="CAJHCP010000001">
    <property type="protein sequence ID" value="CAD6507932.1"/>
    <property type="molecule type" value="Genomic_DNA"/>
</dbReference>
<reference evidence="2 3" key="1">
    <citation type="submission" date="2020-10" db="EMBL/GenBank/DDBJ databases">
        <authorList>
            <person name="Peeters C."/>
        </authorList>
    </citation>
    <scope>NUCLEOTIDE SEQUENCE [LARGE SCALE GENOMIC DNA]</scope>
    <source>
        <strain evidence="2 3">LMG 28140</strain>
    </source>
</reference>
<feature type="chain" id="PRO_5045822126" evidence="1">
    <location>
        <begin position="24"/>
        <end position="46"/>
    </location>
</feature>
<dbReference type="Proteomes" id="UP000598032">
    <property type="component" value="Unassembled WGS sequence"/>
</dbReference>
<evidence type="ECO:0000313" key="3">
    <source>
        <dbReference type="Proteomes" id="UP000598032"/>
    </source>
</evidence>